<organism evidence="1 2">
    <name type="scientific">Symbiodinium pilosum</name>
    <name type="common">Dinoflagellate</name>
    <dbReference type="NCBI Taxonomy" id="2952"/>
    <lineage>
        <taxon>Eukaryota</taxon>
        <taxon>Sar</taxon>
        <taxon>Alveolata</taxon>
        <taxon>Dinophyceae</taxon>
        <taxon>Suessiales</taxon>
        <taxon>Symbiodiniaceae</taxon>
        <taxon>Symbiodinium</taxon>
    </lineage>
</organism>
<proteinExistence type="predicted"/>
<keyword evidence="2" id="KW-1185">Reference proteome</keyword>
<name>A0A812U5D5_SYMPI</name>
<dbReference type="EMBL" id="CAJNIZ010035180">
    <property type="protein sequence ID" value="CAE7557894.1"/>
    <property type="molecule type" value="Genomic_DNA"/>
</dbReference>
<gene>
    <name evidence="1" type="primary">mrps12</name>
    <name evidence="1" type="ORF">SPIL2461_LOCUS14877</name>
</gene>
<evidence type="ECO:0000313" key="2">
    <source>
        <dbReference type="Proteomes" id="UP000649617"/>
    </source>
</evidence>
<sequence length="163" mass="17992">MASEVEAAADEPRLREVNVIWGEVEVLRATVDPAICELEAPFRIVIQLRSKVLQEARWQVRFLADLVHHQKSVELPLLACRSIEGGQANTDKERHCSEHCGEHVELCVAGVPAVGLPTSALESLGLLEARLTGINGELASVRLVVDVRRDGLKFQRGVLDPFR</sequence>
<evidence type="ECO:0000313" key="1">
    <source>
        <dbReference type="EMBL" id="CAE7557894.1"/>
    </source>
</evidence>
<reference evidence="1" key="1">
    <citation type="submission" date="2021-02" db="EMBL/GenBank/DDBJ databases">
        <authorList>
            <person name="Dougan E. K."/>
            <person name="Rhodes N."/>
            <person name="Thang M."/>
            <person name="Chan C."/>
        </authorList>
    </citation>
    <scope>NUCLEOTIDE SEQUENCE</scope>
</reference>
<comment type="caution">
    <text evidence="1">The sequence shown here is derived from an EMBL/GenBank/DDBJ whole genome shotgun (WGS) entry which is preliminary data.</text>
</comment>
<dbReference type="Proteomes" id="UP000649617">
    <property type="component" value="Unassembled WGS sequence"/>
</dbReference>
<protein>
    <submittedName>
        <fullName evidence="1">Mrps12 protein</fullName>
    </submittedName>
</protein>
<dbReference type="OrthoDB" id="482375at2759"/>
<accession>A0A812U5D5</accession>
<dbReference type="AlphaFoldDB" id="A0A812U5D5"/>